<dbReference type="PROSITE" id="PS50181">
    <property type="entry name" value="FBOX"/>
    <property type="match status" value="1"/>
</dbReference>
<dbReference type="InterPro" id="IPR001810">
    <property type="entry name" value="F-box_dom"/>
</dbReference>
<reference evidence="3" key="1">
    <citation type="submission" date="2017-10" db="EMBL/GenBank/DDBJ databases">
        <title>Rapid genome shrinkage in a self-fertile nematode reveals novel sperm competition proteins.</title>
        <authorList>
            <person name="Yin D."/>
            <person name="Schwarz E.M."/>
            <person name="Thomas C.G."/>
            <person name="Felde R.L."/>
            <person name="Korf I.F."/>
            <person name="Cutter A.D."/>
            <person name="Schartner C.M."/>
            <person name="Ralston E.J."/>
            <person name="Meyer B.J."/>
            <person name="Haag E.S."/>
        </authorList>
    </citation>
    <scope>NUCLEOTIDE SEQUENCE [LARGE SCALE GENOMIC DNA]</scope>
    <source>
        <strain evidence="3">JU1422</strain>
    </source>
</reference>
<dbReference type="PANTHER" id="PTHR21503:SF52">
    <property type="entry name" value="F-BOX DOMAIN-CONTAINING PROTEIN"/>
    <property type="match status" value="1"/>
</dbReference>
<dbReference type="InterPro" id="IPR012885">
    <property type="entry name" value="F-box_Sdz-33"/>
</dbReference>
<evidence type="ECO:0000259" key="1">
    <source>
        <dbReference type="PROSITE" id="PS50181"/>
    </source>
</evidence>
<proteinExistence type="predicted"/>
<protein>
    <recommendedName>
        <fullName evidence="1">F-box domain-containing protein</fullName>
    </recommendedName>
</protein>
<feature type="domain" description="F-box" evidence="1">
    <location>
        <begin position="12"/>
        <end position="61"/>
    </location>
</feature>
<dbReference type="Pfam" id="PF07735">
    <property type="entry name" value="FBA_2"/>
    <property type="match status" value="1"/>
</dbReference>
<evidence type="ECO:0000313" key="2">
    <source>
        <dbReference type="EMBL" id="PIC53426.1"/>
    </source>
</evidence>
<dbReference type="Pfam" id="PF00646">
    <property type="entry name" value="F-box"/>
    <property type="match status" value="1"/>
</dbReference>
<sequence>MSILSGNLLQMPIDLLKFPNDLLREVLKLCDPFELYKLSKCSKKRSQKATILRGTKRWKISYYGGNDMIIWTDGPNYRFKQTDNPEDYFKTTRRYGNYMYIEFPKGGPVELFVYLLELFGIRTVEFLEPSFGEFDNVSKVAKLSIDRKMEVEAFRIRNIEEVQDVLDFMPLLNQMDITREFQCSIKFPPEFHFEFVKYPSQIYIRESSWFTIGQLLDCTCVRIELDNSTFNNRDLDVFLHEWKNAGAFPNLRVLKIESEKIDNQSPILEMIPPITNVNNPRIEVSINNKFYYHILDGVPVNKDDGTEGWLKVELGGYSPRLQFLIADPADTVVEEIPEDDDDDW</sequence>
<organism evidence="2 3">
    <name type="scientific">Caenorhabditis nigoni</name>
    <dbReference type="NCBI Taxonomy" id="1611254"/>
    <lineage>
        <taxon>Eukaryota</taxon>
        <taxon>Metazoa</taxon>
        <taxon>Ecdysozoa</taxon>
        <taxon>Nematoda</taxon>
        <taxon>Chromadorea</taxon>
        <taxon>Rhabditida</taxon>
        <taxon>Rhabditina</taxon>
        <taxon>Rhabditomorpha</taxon>
        <taxon>Rhabditoidea</taxon>
        <taxon>Rhabditidae</taxon>
        <taxon>Peloderinae</taxon>
        <taxon>Caenorhabditis</taxon>
    </lineage>
</organism>
<dbReference type="Proteomes" id="UP000230233">
    <property type="component" value="Chromosome I"/>
</dbReference>
<dbReference type="PANTHER" id="PTHR21503">
    <property type="entry name" value="F-BOX-CONTAINING HYPOTHETICAL PROTEIN C.ELEGANS"/>
    <property type="match status" value="1"/>
</dbReference>
<keyword evidence="3" id="KW-1185">Reference proteome</keyword>
<evidence type="ECO:0000313" key="3">
    <source>
        <dbReference type="Proteomes" id="UP000230233"/>
    </source>
</evidence>
<gene>
    <name evidence="2" type="primary">Cnig_chr_I.g3133</name>
    <name evidence="2" type="ORF">B9Z55_003133</name>
</gene>
<accession>A0A2G5VPC3</accession>
<dbReference type="AlphaFoldDB" id="A0A2G5VPC3"/>
<dbReference type="EMBL" id="PDUG01000001">
    <property type="protein sequence ID" value="PIC53426.1"/>
    <property type="molecule type" value="Genomic_DNA"/>
</dbReference>
<name>A0A2G5VPC3_9PELO</name>
<comment type="caution">
    <text evidence="2">The sequence shown here is derived from an EMBL/GenBank/DDBJ whole genome shotgun (WGS) entry which is preliminary data.</text>
</comment>